<reference evidence="2 3" key="1">
    <citation type="submission" date="2016-10" db="EMBL/GenBank/DDBJ databases">
        <authorList>
            <person name="de Groot N.N."/>
        </authorList>
    </citation>
    <scope>NUCLEOTIDE SEQUENCE [LARGE SCALE GENOMIC DNA]</scope>
    <source>
        <strain evidence="2 3">CGMCC 4.1859</strain>
    </source>
</reference>
<proteinExistence type="predicted"/>
<dbReference type="EMBL" id="FNAX01000021">
    <property type="protein sequence ID" value="SDG49913.1"/>
    <property type="molecule type" value="Genomic_DNA"/>
</dbReference>
<dbReference type="PANTHER" id="PTHR11941:SF54">
    <property type="entry name" value="ENOYL-COA HYDRATASE, MITOCHONDRIAL"/>
    <property type="match status" value="1"/>
</dbReference>
<evidence type="ECO:0000256" key="1">
    <source>
        <dbReference type="SAM" id="MobiDB-lite"/>
    </source>
</evidence>
<dbReference type="Proteomes" id="UP000198614">
    <property type="component" value="Unassembled WGS sequence"/>
</dbReference>
<accession>A0A1G7UQW4</accession>
<dbReference type="PANTHER" id="PTHR11941">
    <property type="entry name" value="ENOYL-COA HYDRATASE-RELATED"/>
    <property type="match status" value="1"/>
</dbReference>
<dbReference type="InterPro" id="IPR053482">
    <property type="entry name" value="DPA-CoA_Dioxygenase"/>
</dbReference>
<organism evidence="2 3">
    <name type="scientific">Streptomyces griseoaurantiacus</name>
    <dbReference type="NCBI Taxonomy" id="68213"/>
    <lineage>
        <taxon>Bacteria</taxon>
        <taxon>Bacillati</taxon>
        <taxon>Actinomycetota</taxon>
        <taxon>Actinomycetes</taxon>
        <taxon>Kitasatosporales</taxon>
        <taxon>Streptomycetaceae</taxon>
        <taxon>Streptomyces</taxon>
        <taxon>Streptomyces aurantiacus group</taxon>
    </lineage>
</organism>
<dbReference type="SUPFAM" id="SSF52096">
    <property type="entry name" value="ClpP/crotonase"/>
    <property type="match status" value="1"/>
</dbReference>
<dbReference type="InterPro" id="IPR029045">
    <property type="entry name" value="ClpP/crotonase-like_dom_sf"/>
</dbReference>
<keyword evidence="2" id="KW-0503">Monooxygenase</keyword>
<dbReference type="NCBIfam" id="NF042432">
    <property type="entry name" value="DHPACoAdixog_DpgC"/>
    <property type="match status" value="1"/>
</dbReference>
<dbReference type="Pfam" id="PF00378">
    <property type="entry name" value="ECH_1"/>
    <property type="match status" value="1"/>
</dbReference>
<keyword evidence="2" id="KW-0560">Oxidoreductase</keyword>
<protein>
    <submittedName>
        <fullName evidence="2">3,5-dihydroxyphenylacetyl-CoA monooxygenase</fullName>
    </submittedName>
</protein>
<evidence type="ECO:0000313" key="2">
    <source>
        <dbReference type="EMBL" id="SDG49913.1"/>
    </source>
</evidence>
<dbReference type="OrthoDB" id="7337390at2"/>
<evidence type="ECO:0000313" key="3">
    <source>
        <dbReference type="Proteomes" id="UP000198614"/>
    </source>
</evidence>
<dbReference type="Gene3D" id="3.90.226.10">
    <property type="entry name" value="2-enoyl-CoA Hydratase, Chain A, domain 1"/>
    <property type="match status" value="1"/>
</dbReference>
<sequence>MTSVPAVSPTGSVPALPAPTGRFDADRTALRLYIAHTDRLLGLLPPRPARDRAQAERAAALHEARRTGRHDFLARHAPQAYEVLTDGRTVRRRLPDLVRQAQTRLPGLVPTAAQLADDHSRIQAHKEGHEVDLGVFFGALLRSSPAGNHLIDTMLHPAPGSGDRLGDFRRHDVVELDTVTVRRHGPAAHVTFRNGHCLNAEDNRLIADMETAVDLALLDERVRVGVLRGGPVDHPRYSGRRVFSAGINLKDLRNGAISYTDFLLGRELGYVNKLAHGLLTPDTGWSAPAAVHKPWVAAVDSFAIGGGMQLLLVVDRVLAAEGAFFSLPAADEGIVPGLGNLRLTRLTGARLARQVLLSGRRLRAGEAGAELVCDEVVPADRLSDAVDRAVAELAAPAVVANRAMLALAEEPRETLRSYLAEFAVVQAERIYSPDVLDRIERRWARP</sequence>
<dbReference type="CDD" id="cd06558">
    <property type="entry name" value="crotonase-like"/>
    <property type="match status" value="1"/>
</dbReference>
<name>A0A1G7UQW4_9ACTN</name>
<dbReference type="AlphaFoldDB" id="A0A1G7UQW4"/>
<dbReference type="GO" id="GO:0006635">
    <property type="term" value="P:fatty acid beta-oxidation"/>
    <property type="evidence" value="ECO:0007669"/>
    <property type="project" value="TreeGrafter"/>
</dbReference>
<feature type="compositionally biased region" description="Polar residues" evidence="1">
    <location>
        <begin position="1"/>
        <end position="11"/>
    </location>
</feature>
<dbReference type="GO" id="GO:0004497">
    <property type="term" value="F:monooxygenase activity"/>
    <property type="evidence" value="ECO:0007669"/>
    <property type="project" value="UniProtKB-KW"/>
</dbReference>
<dbReference type="Gene3D" id="1.20.58.1300">
    <property type="match status" value="1"/>
</dbReference>
<dbReference type="InterPro" id="IPR001753">
    <property type="entry name" value="Enoyl-CoA_hydra/iso"/>
</dbReference>
<feature type="region of interest" description="Disordered" evidence="1">
    <location>
        <begin position="1"/>
        <end position="21"/>
    </location>
</feature>
<gene>
    <name evidence="2" type="ORF">SAMN05216260_12140</name>
</gene>